<dbReference type="InterPro" id="IPR000305">
    <property type="entry name" value="GIY-YIG_endonuc"/>
</dbReference>
<sequence length="82" mass="9815">MYYLYILECADKTLYTGITTELNRRVEEHNSSDLGARYTRNRRPVELVYSKKFKDRAEASKEEFRIKNLTREEKLKLIHSGK</sequence>
<evidence type="ECO:0000313" key="2">
    <source>
        <dbReference type="EMBL" id="KKM95657.1"/>
    </source>
</evidence>
<dbReference type="EMBL" id="LAZR01005978">
    <property type="protein sequence ID" value="KKM95657.1"/>
    <property type="molecule type" value="Genomic_DNA"/>
</dbReference>
<dbReference type="PROSITE" id="PS50164">
    <property type="entry name" value="GIY_YIG"/>
    <property type="match status" value="1"/>
</dbReference>
<dbReference type="AlphaFoldDB" id="A0A0F9PR77"/>
<evidence type="ECO:0000259" key="1">
    <source>
        <dbReference type="PROSITE" id="PS50164"/>
    </source>
</evidence>
<protein>
    <recommendedName>
        <fullName evidence="1">GIY-YIG domain-containing protein</fullName>
    </recommendedName>
</protein>
<dbReference type="SUPFAM" id="SSF82771">
    <property type="entry name" value="GIY-YIG endonuclease"/>
    <property type="match status" value="1"/>
</dbReference>
<proteinExistence type="predicted"/>
<accession>A0A0F9PR77</accession>
<dbReference type="Pfam" id="PF01541">
    <property type="entry name" value="GIY-YIG"/>
    <property type="match status" value="1"/>
</dbReference>
<dbReference type="CDD" id="cd10456">
    <property type="entry name" value="GIY-YIG_UPF0213"/>
    <property type="match status" value="1"/>
</dbReference>
<feature type="domain" description="GIY-YIG" evidence="1">
    <location>
        <begin position="1"/>
        <end position="76"/>
    </location>
</feature>
<dbReference type="PANTHER" id="PTHR34477">
    <property type="entry name" value="UPF0213 PROTEIN YHBQ"/>
    <property type="match status" value="1"/>
</dbReference>
<dbReference type="PANTHER" id="PTHR34477:SF1">
    <property type="entry name" value="UPF0213 PROTEIN YHBQ"/>
    <property type="match status" value="1"/>
</dbReference>
<organism evidence="2">
    <name type="scientific">marine sediment metagenome</name>
    <dbReference type="NCBI Taxonomy" id="412755"/>
    <lineage>
        <taxon>unclassified sequences</taxon>
        <taxon>metagenomes</taxon>
        <taxon>ecological metagenomes</taxon>
    </lineage>
</organism>
<name>A0A0F9PR77_9ZZZZ</name>
<dbReference type="InterPro" id="IPR050190">
    <property type="entry name" value="UPF0213_domain"/>
</dbReference>
<dbReference type="Gene3D" id="3.40.1440.10">
    <property type="entry name" value="GIY-YIG endonuclease"/>
    <property type="match status" value="1"/>
</dbReference>
<dbReference type="InterPro" id="IPR035901">
    <property type="entry name" value="GIY-YIG_endonuc_sf"/>
</dbReference>
<reference evidence="2" key="1">
    <citation type="journal article" date="2015" name="Nature">
        <title>Complex archaea that bridge the gap between prokaryotes and eukaryotes.</title>
        <authorList>
            <person name="Spang A."/>
            <person name="Saw J.H."/>
            <person name="Jorgensen S.L."/>
            <person name="Zaremba-Niedzwiedzka K."/>
            <person name="Martijn J."/>
            <person name="Lind A.E."/>
            <person name="van Eijk R."/>
            <person name="Schleper C."/>
            <person name="Guy L."/>
            <person name="Ettema T.J."/>
        </authorList>
    </citation>
    <scope>NUCLEOTIDE SEQUENCE</scope>
</reference>
<gene>
    <name evidence="2" type="ORF">LCGC14_1185990</name>
</gene>
<comment type="caution">
    <text evidence="2">The sequence shown here is derived from an EMBL/GenBank/DDBJ whole genome shotgun (WGS) entry which is preliminary data.</text>
</comment>